<sequence>MKKKDRKTKKQGKVHEKKLVKELSQEWDSNLVKESRQNWTSYSESKQAEIMQES</sequence>
<dbReference type="RefSeq" id="WP_179924647.1">
    <property type="nucleotide sequence ID" value="NZ_JACBXX010000045.1"/>
</dbReference>
<evidence type="ECO:0000313" key="2">
    <source>
        <dbReference type="Proteomes" id="UP000589521"/>
    </source>
</evidence>
<reference evidence="1 2" key="1">
    <citation type="submission" date="2020-07" db="EMBL/GenBank/DDBJ databases">
        <title>MOT database genomes.</title>
        <authorList>
            <person name="Joseph S."/>
            <person name="Aduse-Opoku J."/>
            <person name="Hashim A."/>
            <person name="Wade W."/>
            <person name="Curtis M."/>
        </authorList>
    </citation>
    <scope>NUCLEOTIDE SEQUENCE [LARGE SCALE GENOMIC DNA]</scope>
    <source>
        <strain evidence="1 2">STR</strain>
    </source>
</reference>
<gene>
    <name evidence="1" type="ORF">HZY94_01075</name>
</gene>
<proteinExistence type="predicted"/>
<dbReference type="EMBL" id="JACBXX010000045">
    <property type="protein sequence ID" value="NYS95803.1"/>
    <property type="molecule type" value="Genomic_DNA"/>
</dbReference>
<evidence type="ECO:0000313" key="1">
    <source>
        <dbReference type="EMBL" id="NYS95803.1"/>
    </source>
</evidence>
<accession>A0A7Z0M4T7</accession>
<comment type="caution">
    <text evidence="1">The sequence shown here is derived from an EMBL/GenBank/DDBJ whole genome shotgun (WGS) entry which is preliminary data.</text>
</comment>
<organism evidence="1 2">
    <name type="scientific">Streptococcus danieliae</name>
    <dbReference type="NCBI Taxonomy" id="747656"/>
    <lineage>
        <taxon>Bacteria</taxon>
        <taxon>Bacillati</taxon>
        <taxon>Bacillota</taxon>
        <taxon>Bacilli</taxon>
        <taxon>Lactobacillales</taxon>
        <taxon>Streptococcaceae</taxon>
        <taxon>Streptococcus</taxon>
    </lineage>
</organism>
<protein>
    <submittedName>
        <fullName evidence="1">Uncharacterized protein</fullName>
    </submittedName>
</protein>
<name>A0A7Z0M4T7_9STRE</name>
<dbReference type="Proteomes" id="UP000589521">
    <property type="component" value="Unassembled WGS sequence"/>
</dbReference>
<dbReference type="AlphaFoldDB" id="A0A7Z0M4T7"/>